<proteinExistence type="predicted"/>
<evidence type="ECO:0000313" key="3">
    <source>
        <dbReference type="EMBL" id="CAD1817872.1"/>
    </source>
</evidence>
<name>A0A6V7NH15_ANACO</name>
<dbReference type="PROSITE" id="PS51257">
    <property type="entry name" value="PROKAR_LIPOPROTEIN"/>
    <property type="match status" value="1"/>
</dbReference>
<dbReference type="Pfam" id="PF03732">
    <property type="entry name" value="Retrotrans_gag"/>
    <property type="match status" value="1"/>
</dbReference>
<dbReference type="EMBL" id="LR862138">
    <property type="protein sequence ID" value="CAD1817872.1"/>
    <property type="molecule type" value="Genomic_DNA"/>
</dbReference>
<dbReference type="AlphaFoldDB" id="A0A6V7NH15"/>
<organism evidence="3">
    <name type="scientific">Ananas comosus var. bracteatus</name>
    <name type="common">red pineapple</name>
    <dbReference type="NCBI Taxonomy" id="296719"/>
    <lineage>
        <taxon>Eukaryota</taxon>
        <taxon>Viridiplantae</taxon>
        <taxon>Streptophyta</taxon>
        <taxon>Embryophyta</taxon>
        <taxon>Tracheophyta</taxon>
        <taxon>Spermatophyta</taxon>
        <taxon>Magnoliopsida</taxon>
        <taxon>Liliopsida</taxon>
        <taxon>Poales</taxon>
        <taxon>Bromeliaceae</taxon>
        <taxon>Bromelioideae</taxon>
        <taxon>Ananas</taxon>
    </lineage>
</organism>
<gene>
    <name evidence="3" type="ORF">CB5_LOCUS1083</name>
</gene>
<evidence type="ECO:0000256" key="1">
    <source>
        <dbReference type="SAM" id="MobiDB-lite"/>
    </source>
</evidence>
<sequence length="268" mass="29833">MSVSWRLCTGTAIASYTGEILLYMAGMLACPERRGNPGRDRLSWYQSLVLAMYQCRGRPSTRDCSAPAEMPEQAGPSAPPDLREQLAALTEVTRQQRALLQRMCETFTPPPSTAPRAPEQSAPPPTIPVAAPATAISPPVTVPSAPVAFSGEASQMSEADCTEPWVVEGWVSAMEKLVDDLFIPEREQIHLGVHCLAGDAHSWWKRIRDTRRLVALKMMWDEFCGMLYEAYFPNSVKQKLEEDLKKLQQGSDQFRSIPVSYEKNYPVS</sequence>
<reference evidence="3" key="1">
    <citation type="submission" date="2020-07" db="EMBL/GenBank/DDBJ databases">
        <authorList>
            <person name="Lin J."/>
        </authorList>
    </citation>
    <scope>NUCLEOTIDE SEQUENCE</scope>
</reference>
<protein>
    <recommendedName>
        <fullName evidence="2">Retrotransposon gag domain-containing protein</fullName>
    </recommendedName>
</protein>
<dbReference type="InterPro" id="IPR005162">
    <property type="entry name" value="Retrotrans_gag_dom"/>
</dbReference>
<accession>A0A6V7NH15</accession>
<feature type="region of interest" description="Disordered" evidence="1">
    <location>
        <begin position="106"/>
        <end position="132"/>
    </location>
</feature>
<feature type="domain" description="Retrotransposon gag" evidence="2">
    <location>
        <begin position="193"/>
        <end position="255"/>
    </location>
</feature>
<evidence type="ECO:0000259" key="2">
    <source>
        <dbReference type="Pfam" id="PF03732"/>
    </source>
</evidence>